<keyword evidence="5" id="KW-1185">Reference proteome</keyword>
<organism evidence="4 5">
    <name type="scientific">Rodentibacter mrazii</name>
    <dbReference type="NCBI Taxonomy" id="1908257"/>
    <lineage>
        <taxon>Bacteria</taxon>
        <taxon>Pseudomonadati</taxon>
        <taxon>Pseudomonadota</taxon>
        <taxon>Gammaproteobacteria</taxon>
        <taxon>Pasteurellales</taxon>
        <taxon>Pasteurellaceae</taxon>
        <taxon>Rodentibacter</taxon>
    </lineage>
</organism>
<name>A0A1V3IK18_9PAST</name>
<dbReference type="STRING" id="1908257.BKK47_00255"/>
<dbReference type="AlphaFoldDB" id="A0A1V3IK18"/>
<protein>
    <submittedName>
        <fullName evidence="4">Lipoprotein HlpB</fullName>
    </submittedName>
</protein>
<keyword evidence="4" id="KW-0449">Lipoprotein</keyword>
<keyword evidence="1" id="KW-0175">Coiled coil</keyword>
<dbReference type="RefSeq" id="WP_077492950.1">
    <property type="nucleotide sequence ID" value="NZ_MLHG01000003.1"/>
</dbReference>
<evidence type="ECO:0000256" key="3">
    <source>
        <dbReference type="SAM" id="SignalP"/>
    </source>
</evidence>
<reference evidence="4 5" key="1">
    <citation type="submission" date="2016-10" db="EMBL/GenBank/DDBJ databases">
        <title>Rodentibacter gen. nov. and new species.</title>
        <authorList>
            <person name="Christensen H."/>
        </authorList>
    </citation>
    <scope>NUCLEOTIDE SEQUENCE [LARGE SCALE GENOMIC DNA]</scope>
    <source>
        <strain evidence="4 5">Ppn418</strain>
    </source>
</reference>
<feature type="region of interest" description="Disordered" evidence="2">
    <location>
        <begin position="26"/>
        <end position="56"/>
    </location>
</feature>
<gene>
    <name evidence="4" type="ORF">BKK47_00255</name>
</gene>
<feature type="chain" id="PRO_5012844334" evidence="3">
    <location>
        <begin position="24"/>
        <end position="203"/>
    </location>
</feature>
<proteinExistence type="predicted"/>
<evidence type="ECO:0000313" key="4">
    <source>
        <dbReference type="EMBL" id="OOF41775.1"/>
    </source>
</evidence>
<dbReference type="Proteomes" id="UP000189426">
    <property type="component" value="Unassembled WGS sequence"/>
</dbReference>
<dbReference type="PROSITE" id="PS51257">
    <property type="entry name" value="PROKAR_LIPOPROTEIN"/>
    <property type="match status" value="1"/>
</dbReference>
<comment type="caution">
    <text evidence="4">The sequence shown here is derived from an EMBL/GenBank/DDBJ whole genome shotgun (WGS) entry which is preliminary data.</text>
</comment>
<feature type="coiled-coil region" evidence="1">
    <location>
        <begin position="157"/>
        <end position="184"/>
    </location>
</feature>
<feature type="signal peptide" evidence="3">
    <location>
        <begin position="1"/>
        <end position="23"/>
    </location>
</feature>
<dbReference type="EMBL" id="MLHG01000003">
    <property type="protein sequence ID" value="OOF41775.1"/>
    <property type="molecule type" value="Genomic_DNA"/>
</dbReference>
<evidence type="ECO:0000313" key="5">
    <source>
        <dbReference type="Proteomes" id="UP000189426"/>
    </source>
</evidence>
<sequence>MNKLTKITATALFTLFLTACDKAADKTADAAKPETTQQTEAAKPAETTAPAMTAEAQEKADYEKLIAWNQEQGAVQAQNQQKLQQALSAAAAAKDENKAKAAIEEFNKNVQASIASLDALDLKSDLISNAKNQTKEVLTLASQLLVTQANVKTEADQKAYAEQAAQLQSKMQALAELGAQIEAKFNPAPAQPATPNAEKPAAK</sequence>
<accession>A0A1V3IK18</accession>
<keyword evidence="3" id="KW-0732">Signal</keyword>
<feature type="compositionally biased region" description="Low complexity" evidence="2">
    <location>
        <begin position="34"/>
        <end position="55"/>
    </location>
</feature>
<evidence type="ECO:0000256" key="1">
    <source>
        <dbReference type="SAM" id="Coils"/>
    </source>
</evidence>
<evidence type="ECO:0000256" key="2">
    <source>
        <dbReference type="SAM" id="MobiDB-lite"/>
    </source>
</evidence>